<dbReference type="Proteomes" id="UP000198937">
    <property type="component" value="Unassembled WGS sequence"/>
</dbReference>
<proteinExistence type="predicted"/>
<gene>
    <name evidence="2" type="ORF">GA0070617_5288</name>
</gene>
<evidence type="ECO:0000256" key="1">
    <source>
        <dbReference type="SAM" id="MobiDB-lite"/>
    </source>
</evidence>
<dbReference type="EMBL" id="FMIA01000002">
    <property type="protein sequence ID" value="SCL63745.1"/>
    <property type="molecule type" value="Genomic_DNA"/>
</dbReference>
<feature type="region of interest" description="Disordered" evidence="1">
    <location>
        <begin position="148"/>
        <end position="200"/>
    </location>
</feature>
<name>A0A1C6VBV6_9ACTN</name>
<evidence type="ECO:0000313" key="2">
    <source>
        <dbReference type="EMBL" id="SCL63745.1"/>
    </source>
</evidence>
<keyword evidence="3" id="KW-1185">Reference proteome</keyword>
<feature type="compositionally biased region" description="Polar residues" evidence="1">
    <location>
        <begin position="1"/>
        <end position="10"/>
    </location>
</feature>
<sequence length="200" mass="22474">MSYPDRNQQDFPIHEPRTPQTTRGMVRDHGVDAVRQNLLPADRQAFDEANPRNEALRAAQDVREHRRELERHDARTMADLPRNATEEQVRAVREAAAPSRGYTEEDLAEVQQVVRSYRNNLIEHVDNRNLLPGVITRSQLYSTPAPSVADVAPLQSPGGSRSNQQPRSGHSDSSPRPPLGESRGDRSRPGPRPGDPRDRC</sequence>
<dbReference type="OrthoDB" id="9939571at2"/>
<dbReference type="AlphaFoldDB" id="A0A1C6VBV6"/>
<feature type="compositionally biased region" description="Basic and acidic residues" evidence="1">
    <location>
        <begin position="182"/>
        <end position="200"/>
    </location>
</feature>
<feature type="region of interest" description="Disordered" evidence="1">
    <location>
        <begin position="1"/>
        <end position="25"/>
    </location>
</feature>
<dbReference type="STRING" id="683228.GA0070617_5288"/>
<feature type="compositionally biased region" description="Polar residues" evidence="1">
    <location>
        <begin position="157"/>
        <end position="174"/>
    </location>
</feature>
<reference evidence="2 3" key="1">
    <citation type="submission" date="2016-06" db="EMBL/GenBank/DDBJ databases">
        <authorList>
            <person name="Kjaerup R.B."/>
            <person name="Dalgaard T.S."/>
            <person name="Juul-Madsen H.R."/>
        </authorList>
    </citation>
    <scope>NUCLEOTIDE SEQUENCE [LARGE SCALE GENOMIC DNA]</scope>
    <source>
        <strain evidence="2 3">DSM 45577</strain>
    </source>
</reference>
<accession>A0A1C6VBV6</accession>
<protein>
    <submittedName>
        <fullName evidence="2">Uncharacterized protein</fullName>
    </submittedName>
</protein>
<dbReference type="RefSeq" id="WP_091444281.1">
    <property type="nucleotide sequence ID" value="NZ_BMMJ01000007.1"/>
</dbReference>
<organism evidence="2 3">
    <name type="scientific">Micromonospora yangpuensis</name>
    <dbReference type="NCBI Taxonomy" id="683228"/>
    <lineage>
        <taxon>Bacteria</taxon>
        <taxon>Bacillati</taxon>
        <taxon>Actinomycetota</taxon>
        <taxon>Actinomycetes</taxon>
        <taxon>Micromonosporales</taxon>
        <taxon>Micromonosporaceae</taxon>
        <taxon>Micromonospora</taxon>
    </lineage>
</organism>
<evidence type="ECO:0000313" key="3">
    <source>
        <dbReference type="Proteomes" id="UP000198937"/>
    </source>
</evidence>